<evidence type="ECO:0000256" key="1">
    <source>
        <dbReference type="SAM" id="MobiDB-lite"/>
    </source>
</evidence>
<feature type="compositionally biased region" description="Low complexity" evidence="1">
    <location>
        <begin position="82"/>
        <end position="103"/>
    </location>
</feature>
<name>A0ABZ0Q401_9LACO</name>
<dbReference type="RefSeq" id="WP_323708940.1">
    <property type="nucleotide sequence ID" value="NZ_CP104778.1"/>
</dbReference>
<feature type="compositionally biased region" description="Basic and acidic residues" evidence="1">
    <location>
        <begin position="51"/>
        <end position="71"/>
    </location>
</feature>
<proteinExistence type="predicted"/>
<accession>A0ABZ0Q401</accession>
<evidence type="ECO:0000313" key="2">
    <source>
        <dbReference type="EMBL" id="WPC20852.1"/>
    </source>
</evidence>
<sequence length="103" mass="10582">MSLKTSQSIQFTGTSTVGDKQVATFATNIAAGQTYSNVSMNISDQATYDANKAEVRSDRDDFQDQADKLQDNLDTPADDSVSDSSASSAAASSTASGASSAAN</sequence>
<gene>
    <name evidence="2" type="ORF">N6G96_05955</name>
</gene>
<dbReference type="EMBL" id="CP104778">
    <property type="protein sequence ID" value="WPC20852.1"/>
    <property type="molecule type" value="Genomic_DNA"/>
</dbReference>
<reference evidence="3" key="1">
    <citation type="submission" date="2024-06" db="EMBL/GenBank/DDBJ databases">
        <authorList>
            <person name="Chang H.C."/>
            <person name="Mun S.Y."/>
        </authorList>
    </citation>
    <scope>NUCLEOTIDE SEQUENCE [LARGE SCALE GENOMIC DNA]</scope>
    <source>
        <strain evidence="3">KT1</strain>
    </source>
</reference>
<feature type="region of interest" description="Disordered" evidence="1">
    <location>
        <begin position="51"/>
        <end position="103"/>
    </location>
</feature>
<evidence type="ECO:0008006" key="4">
    <source>
        <dbReference type="Google" id="ProtNLM"/>
    </source>
</evidence>
<evidence type="ECO:0000313" key="3">
    <source>
        <dbReference type="Proteomes" id="UP001302696"/>
    </source>
</evidence>
<keyword evidence="3" id="KW-1185">Reference proteome</keyword>
<dbReference type="Proteomes" id="UP001302696">
    <property type="component" value="Chromosome"/>
</dbReference>
<protein>
    <recommendedName>
        <fullName evidence="4">Extracellular protein</fullName>
    </recommendedName>
</protein>
<organism evidence="2 3">
    <name type="scientific">Pediococcus inopinatus</name>
    <dbReference type="NCBI Taxonomy" id="114090"/>
    <lineage>
        <taxon>Bacteria</taxon>
        <taxon>Bacillati</taxon>
        <taxon>Bacillota</taxon>
        <taxon>Bacilli</taxon>
        <taxon>Lactobacillales</taxon>
        <taxon>Lactobacillaceae</taxon>
        <taxon>Pediococcus</taxon>
    </lineage>
</organism>